<dbReference type="InterPro" id="IPR001478">
    <property type="entry name" value="PDZ"/>
</dbReference>
<dbReference type="CDD" id="cd10839">
    <property type="entry name" value="cpPDZ1_DegP-like"/>
    <property type="match status" value="1"/>
</dbReference>
<reference evidence="11 12" key="1">
    <citation type="submission" date="2019-03" db="EMBL/GenBank/DDBJ databases">
        <title>Genomic Encyclopedia of Archaeal and Bacterial Type Strains, Phase II (KMG-II): from individual species to whole genera.</title>
        <authorList>
            <person name="Goeker M."/>
        </authorList>
    </citation>
    <scope>NUCLEOTIDE SEQUENCE [LARGE SCALE GENOMIC DNA]</scope>
    <source>
        <strain evidence="11 12">DSM 27697</strain>
    </source>
</reference>
<dbReference type="PROSITE" id="PS50106">
    <property type="entry name" value="PDZ"/>
    <property type="match status" value="2"/>
</dbReference>
<dbReference type="SUPFAM" id="SSF50494">
    <property type="entry name" value="Trypsin-like serine proteases"/>
    <property type="match status" value="1"/>
</dbReference>
<dbReference type="Gene3D" id="2.30.42.10">
    <property type="match status" value="2"/>
</dbReference>
<dbReference type="InterPro" id="IPR036034">
    <property type="entry name" value="PDZ_sf"/>
</dbReference>
<evidence type="ECO:0000256" key="8">
    <source>
        <dbReference type="PIRSR" id="PIRSR611782-2"/>
    </source>
</evidence>
<feature type="domain" description="PDZ" evidence="10">
    <location>
        <begin position="373"/>
        <end position="449"/>
    </location>
</feature>
<feature type="binding site" evidence="8">
    <location>
        <position position="115"/>
    </location>
    <ligand>
        <name>substrate</name>
    </ligand>
</feature>
<dbReference type="InterPro" id="IPR011782">
    <property type="entry name" value="Pept_S1C_Do"/>
</dbReference>
<evidence type="ECO:0000256" key="7">
    <source>
        <dbReference type="PIRSR" id="PIRSR611782-1"/>
    </source>
</evidence>
<feature type="active site" description="Charge relay system" evidence="7">
    <location>
        <position position="145"/>
    </location>
</feature>
<dbReference type="PRINTS" id="PR00834">
    <property type="entry name" value="PROTEASES2C"/>
</dbReference>
<feature type="active site" description="Charge relay system" evidence="7">
    <location>
        <position position="219"/>
    </location>
</feature>
<evidence type="ECO:0000256" key="2">
    <source>
        <dbReference type="ARBA" id="ARBA00022670"/>
    </source>
</evidence>
<dbReference type="InterPro" id="IPR009003">
    <property type="entry name" value="Peptidase_S1_PA"/>
</dbReference>
<keyword evidence="6" id="KW-0720">Serine protease</keyword>
<dbReference type="GO" id="GO:0004252">
    <property type="term" value="F:serine-type endopeptidase activity"/>
    <property type="evidence" value="ECO:0007669"/>
    <property type="project" value="InterPro"/>
</dbReference>
<keyword evidence="2 11" id="KW-0645">Protease</keyword>
<proteinExistence type="inferred from homology"/>
<feature type="signal peptide" evidence="9">
    <location>
        <begin position="1"/>
        <end position="28"/>
    </location>
</feature>
<evidence type="ECO:0000313" key="12">
    <source>
        <dbReference type="Proteomes" id="UP000294546"/>
    </source>
</evidence>
<dbReference type="Proteomes" id="UP000294546">
    <property type="component" value="Unassembled WGS sequence"/>
</dbReference>
<dbReference type="OrthoDB" id="9758917at2"/>
<name>A0A4V2PEB5_9GAMM</name>
<evidence type="ECO:0000256" key="3">
    <source>
        <dbReference type="ARBA" id="ARBA00022729"/>
    </source>
</evidence>
<dbReference type="AlphaFoldDB" id="A0A4V2PEB5"/>
<protein>
    <submittedName>
        <fullName evidence="11">Serine protease Do/serine protease DegQ</fullName>
    </submittedName>
</protein>
<dbReference type="GO" id="GO:0006508">
    <property type="term" value="P:proteolysis"/>
    <property type="evidence" value="ECO:0007669"/>
    <property type="project" value="UniProtKB-KW"/>
</dbReference>
<evidence type="ECO:0000256" key="1">
    <source>
        <dbReference type="ARBA" id="ARBA00010541"/>
    </source>
</evidence>
<comment type="similarity">
    <text evidence="1">Belongs to the peptidase S1C family.</text>
</comment>
<dbReference type="Gene3D" id="2.40.10.120">
    <property type="match status" value="1"/>
</dbReference>
<dbReference type="PANTHER" id="PTHR22939">
    <property type="entry name" value="SERINE PROTEASE FAMILY S1C HTRA-RELATED"/>
    <property type="match status" value="1"/>
</dbReference>
<dbReference type="SUPFAM" id="SSF50156">
    <property type="entry name" value="PDZ domain-like"/>
    <property type="match status" value="2"/>
</dbReference>
<evidence type="ECO:0000256" key="4">
    <source>
        <dbReference type="ARBA" id="ARBA00022737"/>
    </source>
</evidence>
<dbReference type="InterPro" id="IPR001940">
    <property type="entry name" value="Peptidase_S1C"/>
</dbReference>
<sequence>MTEESVMKKRVWLGAFALCSALALNANAALPISDSQGEQLPSLSPMLKEVNPAVVNIATFSTQKVYNPLLNDPFFRRFFNVPEQQARPQQQRRQASAGSGVIVDAGEGTIVTNYHVIKGADEIEVSLVDGRNFDAKLVGADPEVDIAVLHIEADDLTDLPISNSDKLDVGDFVVAIGNPFGLGQTITTGVVSALGRTGLGIEGYENFIQTDASINPGNSGGALVNLNGELIGINTAIIAPGGGNVGIGFAIPTNMMRRVADQILDHGEVTRGQIGVAIQDITPELQEAFDLENGQKGVLVTEVLEDSEAEEAGLKSGDVILSVDGKETPNAGQLRHRIAFSGIGNAVELEIIRDGDPMTVDVKVGQSTSKSGDVRLHKLLKGIGVANSPDGEGVVITDVDPQSRAAAAGLRSDDVILSVNRSKVNTVADLDQVLSRVDDKLLLQIRRGRGVFYLVLR</sequence>
<gene>
    <name evidence="11" type="ORF">CLV83_0505</name>
</gene>
<comment type="caution">
    <text evidence="11">The sequence shown here is derived from an EMBL/GenBank/DDBJ whole genome shotgun (WGS) entry which is preliminary data.</text>
</comment>
<keyword evidence="12" id="KW-1185">Reference proteome</keyword>
<feature type="chain" id="PRO_5038338519" evidence="9">
    <location>
        <begin position="29"/>
        <end position="457"/>
    </location>
</feature>
<dbReference type="Pfam" id="PF13180">
    <property type="entry name" value="PDZ_2"/>
    <property type="match status" value="2"/>
</dbReference>
<keyword evidence="4" id="KW-0677">Repeat</keyword>
<evidence type="ECO:0000259" key="10">
    <source>
        <dbReference type="PROSITE" id="PS50106"/>
    </source>
</evidence>
<evidence type="ECO:0000256" key="6">
    <source>
        <dbReference type="ARBA" id="ARBA00022825"/>
    </source>
</evidence>
<dbReference type="FunFam" id="2.40.10.10:FF:000001">
    <property type="entry name" value="Periplasmic serine protease DegS"/>
    <property type="match status" value="1"/>
</dbReference>
<dbReference type="NCBIfam" id="TIGR02037">
    <property type="entry name" value="degP_htrA_DO"/>
    <property type="match status" value="1"/>
</dbReference>
<feature type="active site" description="Charge relay system" evidence="7">
    <location>
        <position position="115"/>
    </location>
</feature>
<evidence type="ECO:0000313" key="11">
    <source>
        <dbReference type="EMBL" id="TCK08426.1"/>
    </source>
</evidence>
<accession>A0A4V2PEB5</accession>
<keyword evidence="3 9" id="KW-0732">Signal</keyword>
<evidence type="ECO:0000256" key="5">
    <source>
        <dbReference type="ARBA" id="ARBA00022801"/>
    </source>
</evidence>
<dbReference type="EMBL" id="SMFU01000007">
    <property type="protein sequence ID" value="TCK08426.1"/>
    <property type="molecule type" value="Genomic_DNA"/>
</dbReference>
<feature type="binding site" evidence="8">
    <location>
        <position position="145"/>
    </location>
    <ligand>
        <name>substrate</name>
    </ligand>
</feature>
<feature type="binding site" evidence="8">
    <location>
        <begin position="235"/>
        <end position="239"/>
    </location>
    <ligand>
        <name>substrate</name>
    </ligand>
</feature>
<keyword evidence="5" id="KW-0378">Hydrolase</keyword>
<evidence type="ECO:0000256" key="9">
    <source>
        <dbReference type="SAM" id="SignalP"/>
    </source>
</evidence>
<feature type="binding site" evidence="8">
    <location>
        <begin position="217"/>
        <end position="219"/>
    </location>
    <ligand>
        <name>substrate</name>
    </ligand>
</feature>
<organism evidence="11 12">
    <name type="scientific">Marinobacterium mangrovicola</name>
    <dbReference type="NCBI Taxonomy" id="1476959"/>
    <lineage>
        <taxon>Bacteria</taxon>
        <taxon>Pseudomonadati</taxon>
        <taxon>Pseudomonadota</taxon>
        <taxon>Gammaproteobacteria</taxon>
        <taxon>Oceanospirillales</taxon>
        <taxon>Oceanospirillaceae</taxon>
        <taxon>Marinobacterium</taxon>
    </lineage>
</organism>
<dbReference type="SMART" id="SM00228">
    <property type="entry name" value="PDZ"/>
    <property type="match status" value="2"/>
</dbReference>
<dbReference type="PANTHER" id="PTHR22939:SF129">
    <property type="entry name" value="SERINE PROTEASE HTRA2, MITOCHONDRIAL"/>
    <property type="match status" value="1"/>
</dbReference>
<feature type="domain" description="PDZ" evidence="10">
    <location>
        <begin position="263"/>
        <end position="355"/>
    </location>
</feature>
<dbReference type="Pfam" id="PF13365">
    <property type="entry name" value="Trypsin_2"/>
    <property type="match status" value="1"/>
</dbReference>